<keyword evidence="9" id="KW-0902">Two-component regulatory system</keyword>
<evidence type="ECO:0000313" key="12">
    <source>
        <dbReference type="Proteomes" id="UP000031950"/>
    </source>
</evidence>
<dbReference type="CDD" id="cd00075">
    <property type="entry name" value="HATPase"/>
    <property type="match status" value="1"/>
</dbReference>
<comment type="catalytic activity">
    <reaction evidence="1">
        <text>ATP + protein L-histidine = ADP + protein N-phospho-L-histidine.</text>
        <dbReference type="EC" id="2.7.13.3"/>
    </reaction>
</comment>
<organism evidence="11 12">
    <name type="scientific">Jeotgalibacillus alimentarius</name>
    <dbReference type="NCBI Taxonomy" id="135826"/>
    <lineage>
        <taxon>Bacteria</taxon>
        <taxon>Bacillati</taxon>
        <taxon>Bacillota</taxon>
        <taxon>Bacilli</taxon>
        <taxon>Bacillales</taxon>
        <taxon>Caryophanaceae</taxon>
        <taxon>Jeotgalibacillus</taxon>
    </lineage>
</organism>
<sequence length="114" mass="12496">MATADPQKLKQLIYILMDNAIKYSESAIHVAIKVELDQGVITVTDKGIGIPEGDLPKVFDRFYRVDKARTRKSGGYGLGLSLAKELSEVLGMTISLQSTEGEGTTASIRFRLYS</sequence>
<evidence type="ECO:0000259" key="10">
    <source>
        <dbReference type="PROSITE" id="PS50109"/>
    </source>
</evidence>
<dbReference type="PANTHER" id="PTHR45453">
    <property type="entry name" value="PHOSPHATE REGULON SENSOR PROTEIN PHOR"/>
    <property type="match status" value="1"/>
</dbReference>
<dbReference type="Pfam" id="PF02518">
    <property type="entry name" value="HATPase_c"/>
    <property type="match status" value="1"/>
</dbReference>
<accession>A0A0C2RJ79</accession>
<proteinExistence type="predicted"/>
<evidence type="ECO:0000256" key="2">
    <source>
        <dbReference type="ARBA" id="ARBA00004651"/>
    </source>
</evidence>
<dbReference type="EC" id="2.7.13.3" evidence="3"/>
<comment type="subcellular location">
    <subcellularLocation>
        <location evidence="2">Cell membrane</location>
        <topology evidence="2">Multi-pass membrane protein</topology>
    </subcellularLocation>
</comment>
<dbReference type="RefSeq" id="WP_327063112.1">
    <property type="nucleotide sequence ID" value="NZ_JXRQ01000017.1"/>
</dbReference>
<gene>
    <name evidence="11" type="ORF">KP77_16150</name>
</gene>
<dbReference type="PATRIC" id="fig|135826.4.peg.1610"/>
<keyword evidence="5" id="KW-0808">Transferase</keyword>
<evidence type="ECO:0000256" key="5">
    <source>
        <dbReference type="ARBA" id="ARBA00022679"/>
    </source>
</evidence>
<evidence type="ECO:0000256" key="1">
    <source>
        <dbReference type="ARBA" id="ARBA00000085"/>
    </source>
</evidence>
<dbReference type="GO" id="GO:0016853">
    <property type="term" value="F:isomerase activity"/>
    <property type="evidence" value="ECO:0007669"/>
    <property type="project" value="UniProtKB-KW"/>
</dbReference>
<keyword evidence="11" id="KW-0413">Isomerase</keyword>
<dbReference type="GO" id="GO:0004721">
    <property type="term" value="F:phosphoprotein phosphatase activity"/>
    <property type="evidence" value="ECO:0007669"/>
    <property type="project" value="TreeGrafter"/>
</dbReference>
<reference evidence="11 12" key="1">
    <citation type="submission" date="2015-01" db="EMBL/GenBank/DDBJ databases">
        <title>Genome sequence of Jeotgalibacillus alimentarius.</title>
        <authorList>
            <person name="Goh K.M."/>
            <person name="Chan K.-G."/>
            <person name="Yaakop A.S."/>
            <person name="Ee R."/>
            <person name="Gan H.M."/>
            <person name="Chan C.S."/>
        </authorList>
    </citation>
    <scope>NUCLEOTIDE SEQUENCE [LARGE SCALE GENOMIC DNA]</scope>
    <source>
        <strain evidence="11 12">YKJ-13</strain>
    </source>
</reference>
<dbReference type="SMART" id="SM00387">
    <property type="entry name" value="HATPase_c"/>
    <property type="match status" value="1"/>
</dbReference>
<keyword evidence="6" id="KW-0547">Nucleotide-binding</keyword>
<dbReference type="FunFam" id="3.30.565.10:FF:000006">
    <property type="entry name" value="Sensor histidine kinase WalK"/>
    <property type="match status" value="1"/>
</dbReference>
<keyword evidence="8" id="KW-0067">ATP-binding</keyword>
<dbReference type="GO" id="GO:0000155">
    <property type="term" value="F:phosphorelay sensor kinase activity"/>
    <property type="evidence" value="ECO:0007669"/>
    <property type="project" value="TreeGrafter"/>
</dbReference>
<dbReference type="GO" id="GO:0005524">
    <property type="term" value="F:ATP binding"/>
    <property type="evidence" value="ECO:0007669"/>
    <property type="project" value="UniProtKB-KW"/>
</dbReference>
<dbReference type="InterPro" id="IPR050351">
    <property type="entry name" value="BphY/WalK/GraS-like"/>
</dbReference>
<dbReference type="GO" id="GO:0016036">
    <property type="term" value="P:cellular response to phosphate starvation"/>
    <property type="evidence" value="ECO:0007669"/>
    <property type="project" value="TreeGrafter"/>
</dbReference>
<dbReference type="AlphaFoldDB" id="A0A0C2RJ79"/>
<protein>
    <recommendedName>
        <fullName evidence="3">histidine kinase</fullName>
        <ecNumber evidence="3">2.7.13.3</ecNumber>
    </recommendedName>
</protein>
<keyword evidence="12" id="KW-1185">Reference proteome</keyword>
<feature type="domain" description="Histidine kinase" evidence="10">
    <location>
        <begin position="1"/>
        <end position="114"/>
    </location>
</feature>
<dbReference type="GO" id="GO:0005886">
    <property type="term" value="C:plasma membrane"/>
    <property type="evidence" value="ECO:0007669"/>
    <property type="project" value="UniProtKB-SubCell"/>
</dbReference>
<dbReference type="EMBL" id="JXRQ01000017">
    <property type="protein sequence ID" value="KIL50240.1"/>
    <property type="molecule type" value="Genomic_DNA"/>
</dbReference>
<evidence type="ECO:0000256" key="7">
    <source>
        <dbReference type="ARBA" id="ARBA00022777"/>
    </source>
</evidence>
<evidence type="ECO:0000256" key="8">
    <source>
        <dbReference type="ARBA" id="ARBA00022840"/>
    </source>
</evidence>
<name>A0A0C2RJ79_9BACL</name>
<keyword evidence="7 11" id="KW-0418">Kinase</keyword>
<evidence type="ECO:0000256" key="3">
    <source>
        <dbReference type="ARBA" id="ARBA00012438"/>
    </source>
</evidence>
<dbReference type="PROSITE" id="PS50109">
    <property type="entry name" value="HIS_KIN"/>
    <property type="match status" value="1"/>
</dbReference>
<dbReference type="InterPro" id="IPR003594">
    <property type="entry name" value="HATPase_dom"/>
</dbReference>
<dbReference type="InterPro" id="IPR004358">
    <property type="entry name" value="Sig_transdc_His_kin-like_C"/>
</dbReference>
<dbReference type="Gene3D" id="3.30.565.10">
    <property type="entry name" value="Histidine kinase-like ATPase, C-terminal domain"/>
    <property type="match status" value="1"/>
</dbReference>
<dbReference type="InterPro" id="IPR036890">
    <property type="entry name" value="HATPase_C_sf"/>
</dbReference>
<comment type="caution">
    <text evidence="11">The sequence shown here is derived from an EMBL/GenBank/DDBJ whole genome shotgun (WGS) entry which is preliminary data.</text>
</comment>
<dbReference type="PANTHER" id="PTHR45453:SF1">
    <property type="entry name" value="PHOSPHATE REGULON SENSOR PROTEIN PHOR"/>
    <property type="match status" value="1"/>
</dbReference>
<dbReference type="STRING" id="135826.KP77_16150"/>
<dbReference type="PRINTS" id="PR00344">
    <property type="entry name" value="BCTRLSENSOR"/>
</dbReference>
<evidence type="ECO:0000256" key="4">
    <source>
        <dbReference type="ARBA" id="ARBA00022553"/>
    </source>
</evidence>
<dbReference type="SUPFAM" id="SSF55874">
    <property type="entry name" value="ATPase domain of HSP90 chaperone/DNA topoisomerase II/histidine kinase"/>
    <property type="match status" value="1"/>
</dbReference>
<dbReference type="Proteomes" id="UP000031950">
    <property type="component" value="Unassembled WGS sequence"/>
</dbReference>
<evidence type="ECO:0000313" key="11">
    <source>
        <dbReference type="EMBL" id="KIL50240.1"/>
    </source>
</evidence>
<keyword evidence="4" id="KW-0597">Phosphoprotein</keyword>
<evidence type="ECO:0000256" key="6">
    <source>
        <dbReference type="ARBA" id="ARBA00022741"/>
    </source>
</evidence>
<evidence type="ECO:0000256" key="9">
    <source>
        <dbReference type="ARBA" id="ARBA00023012"/>
    </source>
</evidence>
<dbReference type="InterPro" id="IPR005467">
    <property type="entry name" value="His_kinase_dom"/>
</dbReference>